<organism evidence="3 4">
    <name type="scientific">Tribonema minus</name>
    <dbReference type="NCBI Taxonomy" id="303371"/>
    <lineage>
        <taxon>Eukaryota</taxon>
        <taxon>Sar</taxon>
        <taxon>Stramenopiles</taxon>
        <taxon>Ochrophyta</taxon>
        <taxon>PX clade</taxon>
        <taxon>Xanthophyceae</taxon>
        <taxon>Tribonematales</taxon>
        <taxon>Tribonemataceae</taxon>
        <taxon>Tribonema</taxon>
    </lineage>
</organism>
<feature type="chain" id="PRO_5032571253" description="SnoaL-like domain-containing protein" evidence="2">
    <location>
        <begin position="21"/>
        <end position="203"/>
    </location>
</feature>
<keyword evidence="2" id="KW-0732">Signal</keyword>
<keyword evidence="4" id="KW-1185">Reference proteome</keyword>
<accession>A0A835Z482</accession>
<proteinExistence type="predicted"/>
<sequence>MVQLLPQLAVVLPLVQSSTSFVLLGGSSICTTTALRAASDAPRGFGRVQKPKPAPATGPRGNNRPLDTKLKAELVKRMALKFIDLKNSGDWDTIVKLCADDVDVYGTVGREPAAKALKDFAATHPQLHHALRDETVAVLAPGKVGYVFTKSWVDPATGEARDWVSFEESRRKMETLEFFADGRIKRMAIETYDAWPPEGATLL</sequence>
<comment type="caution">
    <text evidence="3">The sequence shown here is derived from an EMBL/GenBank/DDBJ whole genome shotgun (WGS) entry which is preliminary data.</text>
</comment>
<evidence type="ECO:0008006" key="5">
    <source>
        <dbReference type="Google" id="ProtNLM"/>
    </source>
</evidence>
<dbReference type="SUPFAM" id="SSF54427">
    <property type="entry name" value="NTF2-like"/>
    <property type="match status" value="1"/>
</dbReference>
<dbReference type="Proteomes" id="UP000664859">
    <property type="component" value="Unassembled WGS sequence"/>
</dbReference>
<feature type="region of interest" description="Disordered" evidence="1">
    <location>
        <begin position="41"/>
        <end position="66"/>
    </location>
</feature>
<evidence type="ECO:0000256" key="2">
    <source>
        <dbReference type="SAM" id="SignalP"/>
    </source>
</evidence>
<feature type="signal peptide" evidence="2">
    <location>
        <begin position="1"/>
        <end position="20"/>
    </location>
</feature>
<evidence type="ECO:0000313" key="3">
    <source>
        <dbReference type="EMBL" id="KAG5186133.1"/>
    </source>
</evidence>
<name>A0A835Z482_9STRA</name>
<gene>
    <name evidence="3" type="ORF">JKP88DRAFT_218942</name>
</gene>
<protein>
    <recommendedName>
        <fullName evidence="5">SnoaL-like domain-containing protein</fullName>
    </recommendedName>
</protein>
<reference evidence="3" key="1">
    <citation type="submission" date="2021-02" db="EMBL/GenBank/DDBJ databases">
        <title>First Annotated Genome of the Yellow-green Alga Tribonema minus.</title>
        <authorList>
            <person name="Mahan K.M."/>
        </authorList>
    </citation>
    <scope>NUCLEOTIDE SEQUENCE</scope>
    <source>
        <strain evidence="3">UTEX B ZZ1240</strain>
    </source>
</reference>
<dbReference type="EMBL" id="JAFCMP010000113">
    <property type="protein sequence ID" value="KAG5186133.1"/>
    <property type="molecule type" value="Genomic_DNA"/>
</dbReference>
<dbReference type="InterPro" id="IPR032710">
    <property type="entry name" value="NTF2-like_dom_sf"/>
</dbReference>
<evidence type="ECO:0000256" key="1">
    <source>
        <dbReference type="SAM" id="MobiDB-lite"/>
    </source>
</evidence>
<dbReference type="AlphaFoldDB" id="A0A835Z482"/>
<evidence type="ECO:0000313" key="4">
    <source>
        <dbReference type="Proteomes" id="UP000664859"/>
    </source>
</evidence>
<dbReference type="Gene3D" id="3.10.450.50">
    <property type="match status" value="1"/>
</dbReference>